<evidence type="ECO:0000256" key="4">
    <source>
        <dbReference type="ARBA" id="ARBA00022692"/>
    </source>
</evidence>
<dbReference type="GO" id="GO:0016020">
    <property type="term" value="C:membrane"/>
    <property type="evidence" value="ECO:0007669"/>
    <property type="project" value="UniProtKB-SubCell"/>
</dbReference>
<dbReference type="InterPro" id="IPR020846">
    <property type="entry name" value="MFS_dom"/>
</dbReference>
<dbReference type="PROSITE" id="PS00217">
    <property type="entry name" value="SUGAR_TRANSPORT_2"/>
    <property type="match status" value="1"/>
</dbReference>
<keyword evidence="4 8" id="KW-0812">Transmembrane</keyword>
<dbReference type="EMBL" id="VIKR01000006">
    <property type="protein sequence ID" value="TQV71542.1"/>
    <property type="molecule type" value="Genomic_DNA"/>
</dbReference>
<comment type="similarity">
    <text evidence="2 7">Belongs to the major facilitator superfamily. Sugar transporter (TC 2.A.1.1) family.</text>
</comment>
<feature type="transmembrane region" description="Helical" evidence="8">
    <location>
        <begin position="76"/>
        <end position="94"/>
    </location>
</feature>
<feature type="transmembrane region" description="Helical" evidence="8">
    <location>
        <begin position="412"/>
        <end position="435"/>
    </location>
</feature>
<dbReference type="SUPFAM" id="SSF103473">
    <property type="entry name" value="MFS general substrate transporter"/>
    <property type="match status" value="1"/>
</dbReference>
<feature type="transmembrane region" description="Helical" evidence="8">
    <location>
        <begin position="47"/>
        <end position="64"/>
    </location>
</feature>
<dbReference type="InterPro" id="IPR003663">
    <property type="entry name" value="Sugar/inositol_transpt"/>
</dbReference>
<keyword evidence="5 8" id="KW-1133">Transmembrane helix</keyword>
<proteinExistence type="inferred from homology"/>
<dbReference type="PANTHER" id="PTHR48020">
    <property type="entry name" value="PROTON MYO-INOSITOL COTRANSPORTER"/>
    <property type="match status" value="1"/>
</dbReference>
<feature type="transmembrane region" description="Helical" evidence="8">
    <location>
        <begin position="321"/>
        <end position="341"/>
    </location>
</feature>
<comment type="subcellular location">
    <subcellularLocation>
        <location evidence="1">Membrane</location>
        <topology evidence="1">Multi-pass membrane protein</topology>
    </subcellularLocation>
</comment>
<gene>
    <name evidence="10" type="ORF">FLL45_20550</name>
</gene>
<evidence type="ECO:0000256" key="8">
    <source>
        <dbReference type="SAM" id="Phobius"/>
    </source>
</evidence>
<feature type="transmembrane region" description="Helical" evidence="8">
    <location>
        <begin position="176"/>
        <end position="195"/>
    </location>
</feature>
<feature type="transmembrane region" description="Helical" evidence="8">
    <location>
        <begin position="100"/>
        <end position="123"/>
    </location>
</feature>
<feature type="domain" description="Major facilitator superfamily (MFS) profile" evidence="9">
    <location>
        <begin position="11"/>
        <end position="502"/>
    </location>
</feature>
<feature type="transmembrane region" description="Helical" evidence="8">
    <location>
        <begin position="292"/>
        <end position="314"/>
    </location>
</feature>
<dbReference type="OrthoDB" id="5368493at2"/>
<keyword evidence="3 7" id="KW-0813">Transport</keyword>
<evidence type="ECO:0000256" key="2">
    <source>
        <dbReference type="ARBA" id="ARBA00010992"/>
    </source>
</evidence>
<reference evidence="10 11" key="1">
    <citation type="submission" date="2019-06" db="EMBL/GenBank/DDBJ databases">
        <title>Draft genome of Aliikangiella marina GYP-15.</title>
        <authorList>
            <person name="Wang G."/>
        </authorList>
    </citation>
    <scope>NUCLEOTIDE SEQUENCE [LARGE SCALE GENOMIC DNA]</scope>
    <source>
        <strain evidence="10 11">GYP-15</strain>
    </source>
</reference>
<evidence type="ECO:0000313" key="10">
    <source>
        <dbReference type="EMBL" id="TQV71542.1"/>
    </source>
</evidence>
<feature type="transmembrane region" description="Helical" evidence="8">
    <location>
        <begin position="135"/>
        <end position="156"/>
    </location>
</feature>
<evidence type="ECO:0000256" key="3">
    <source>
        <dbReference type="ARBA" id="ARBA00022448"/>
    </source>
</evidence>
<dbReference type="InterPro" id="IPR005828">
    <property type="entry name" value="MFS_sugar_transport-like"/>
</dbReference>
<dbReference type="GO" id="GO:0022857">
    <property type="term" value="F:transmembrane transporter activity"/>
    <property type="evidence" value="ECO:0007669"/>
    <property type="project" value="InterPro"/>
</dbReference>
<evidence type="ECO:0000256" key="5">
    <source>
        <dbReference type="ARBA" id="ARBA00022989"/>
    </source>
</evidence>
<name>A0A545T2V1_9GAMM</name>
<dbReference type="PROSITE" id="PS50850">
    <property type="entry name" value="MFS"/>
    <property type="match status" value="1"/>
</dbReference>
<dbReference type="InterPro" id="IPR036259">
    <property type="entry name" value="MFS_trans_sf"/>
</dbReference>
<dbReference type="PROSITE" id="PS00216">
    <property type="entry name" value="SUGAR_TRANSPORT_1"/>
    <property type="match status" value="1"/>
</dbReference>
<comment type="caution">
    <text evidence="10">The sequence shown here is derived from an EMBL/GenBank/DDBJ whole genome shotgun (WGS) entry which is preliminary data.</text>
</comment>
<feature type="transmembrane region" description="Helical" evidence="8">
    <location>
        <begin position="447"/>
        <end position="467"/>
    </location>
</feature>
<dbReference type="AlphaFoldDB" id="A0A545T2V1"/>
<accession>A0A545T2V1</accession>
<organism evidence="10 11">
    <name type="scientific">Aliikangiella marina</name>
    <dbReference type="NCBI Taxonomy" id="1712262"/>
    <lineage>
        <taxon>Bacteria</taxon>
        <taxon>Pseudomonadati</taxon>
        <taxon>Pseudomonadota</taxon>
        <taxon>Gammaproteobacteria</taxon>
        <taxon>Oceanospirillales</taxon>
        <taxon>Pleioneaceae</taxon>
        <taxon>Aliikangiella</taxon>
    </lineage>
</organism>
<dbReference type="Gene3D" id="1.20.1250.20">
    <property type="entry name" value="MFS general substrate transporter like domains"/>
    <property type="match status" value="2"/>
</dbReference>
<feature type="transmembrane region" description="Helical" evidence="8">
    <location>
        <begin position="12"/>
        <end position="35"/>
    </location>
</feature>
<dbReference type="InterPro" id="IPR050814">
    <property type="entry name" value="Myo-inositol_Transporter"/>
</dbReference>
<dbReference type="PRINTS" id="PR00171">
    <property type="entry name" value="SUGRTRNSPORT"/>
</dbReference>
<dbReference type="InterPro" id="IPR005829">
    <property type="entry name" value="Sugar_transporter_CS"/>
</dbReference>
<evidence type="ECO:0000256" key="7">
    <source>
        <dbReference type="RuleBase" id="RU003346"/>
    </source>
</evidence>
<dbReference type="PANTHER" id="PTHR48020:SF12">
    <property type="entry name" value="PROTON MYO-INOSITOL COTRANSPORTER"/>
    <property type="match status" value="1"/>
</dbReference>
<dbReference type="NCBIfam" id="TIGR00879">
    <property type="entry name" value="SP"/>
    <property type="match status" value="1"/>
</dbReference>
<keyword evidence="11" id="KW-1185">Reference proteome</keyword>
<evidence type="ECO:0000259" key="9">
    <source>
        <dbReference type="PROSITE" id="PS50850"/>
    </source>
</evidence>
<dbReference type="RefSeq" id="WP_142943941.1">
    <property type="nucleotide sequence ID" value="NZ_VIKR01000006.1"/>
</dbReference>
<sequence>MTDADRYGLKLSLIVALGGFLMGFDASVISGVVGAIEEEFNLTKIQLGWSVASLTLAATFAMLVSGSLSERFGRLLVLRTAAAAFAISAILSAIAPTYEWLVFARMLGGLGVGAALIIAPVYIAEISPPAKRGRLVSLNQLNIVVGISVAFFSNYFILKVSVDAVGLIATENAWRWMLGVEALPAFLYFIALLFVPESPRWLARNGHPEAALEVLSKTCGREQAKAELTAEDKGETQDSLIKAWRKLFQPALTLVLTIGIVIGIVQQLTGINAVFFYAPIIFEQSGVATDTAFLQAVLVGLVNLVFTLVAIKFIDSVGRRALLLSGLAGIAICMSILAASFGSATYQLSDDKITGFVASAKVSEHELKILGDTQFESELEFRDAIVKTFGEPFYKTHETTLLRASIDINTGLVLFGILGFVACFAVSLGPVMWVLFSEIFPNQVRAVAISFVGLVNSATSFGVQLLFPWELENWGSAITFLIYAVVAVAGFVFVAKYLPETKQKTLEQIEQEIAPLSA</sequence>
<evidence type="ECO:0000256" key="1">
    <source>
        <dbReference type="ARBA" id="ARBA00004141"/>
    </source>
</evidence>
<protein>
    <submittedName>
        <fullName evidence="10">Sugar porter family MFS transporter</fullName>
    </submittedName>
</protein>
<keyword evidence="6 8" id="KW-0472">Membrane</keyword>
<evidence type="ECO:0000313" key="11">
    <source>
        <dbReference type="Proteomes" id="UP000317839"/>
    </source>
</evidence>
<feature type="transmembrane region" description="Helical" evidence="8">
    <location>
        <begin position="473"/>
        <end position="495"/>
    </location>
</feature>
<dbReference type="Proteomes" id="UP000317839">
    <property type="component" value="Unassembled WGS sequence"/>
</dbReference>
<feature type="transmembrane region" description="Helical" evidence="8">
    <location>
        <begin position="251"/>
        <end position="280"/>
    </location>
</feature>
<dbReference type="Pfam" id="PF00083">
    <property type="entry name" value="Sugar_tr"/>
    <property type="match status" value="2"/>
</dbReference>
<evidence type="ECO:0000256" key="6">
    <source>
        <dbReference type="ARBA" id="ARBA00023136"/>
    </source>
</evidence>